<evidence type="ECO:0000313" key="4">
    <source>
        <dbReference type="Proteomes" id="UP001321047"/>
    </source>
</evidence>
<feature type="compositionally biased region" description="Low complexity" evidence="1">
    <location>
        <begin position="338"/>
        <end position="352"/>
    </location>
</feature>
<keyword evidence="2" id="KW-0472">Membrane</keyword>
<protein>
    <submittedName>
        <fullName evidence="3">DUF58 domain-containing protein</fullName>
    </submittedName>
</protein>
<dbReference type="PANTHER" id="PTHR34351:SF1">
    <property type="entry name" value="SLR1927 PROTEIN"/>
    <property type="match status" value="1"/>
</dbReference>
<keyword evidence="2" id="KW-0812">Transmembrane</keyword>
<evidence type="ECO:0000256" key="2">
    <source>
        <dbReference type="SAM" id="Phobius"/>
    </source>
</evidence>
<dbReference type="AlphaFoldDB" id="A0AAP2Z649"/>
<evidence type="ECO:0000313" key="3">
    <source>
        <dbReference type="EMBL" id="MCU4751115.1"/>
    </source>
</evidence>
<feature type="compositionally biased region" description="Polar residues" evidence="1">
    <location>
        <begin position="370"/>
        <end position="379"/>
    </location>
</feature>
<dbReference type="RefSeq" id="WP_342806566.1">
    <property type="nucleotide sequence ID" value="NZ_JAOPJZ010000002.1"/>
</dbReference>
<feature type="compositionally biased region" description="Basic and acidic residues" evidence="1">
    <location>
        <begin position="360"/>
        <end position="369"/>
    </location>
</feature>
<evidence type="ECO:0000256" key="1">
    <source>
        <dbReference type="SAM" id="MobiDB-lite"/>
    </source>
</evidence>
<dbReference type="Proteomes" id="UP001321047">
    <property type="component" value="Unassembled WGS sequence"/>
</dbReference>
<dbReference type="PANTHER" id="PTHR34351">
    <property type="entry name" value="SLR1927 PROTEIN-RELATED"/>
    <property type="match status" value="1"/>
</dbReference>
<dbReference type="EMBL" id="JAOPJZ010000002">
    <property type="protein sequence ID" value="MCU4751115.1"/>
    <property type="molecule type" value="Genomic_DNA"/>
</dbReference>
<proteinExistence type="predicted"/>
<organism evidence="3 4">
    <name type="scientific">Natronosalvus hydrolyticus</name>
    <dbReference type="NCBI Taxonomy" id="2979988"/>
    <lineage>
        <taxon>Archaea</taxon>
        <taxon>Methanobacteriati</taxon>
        <taxon>Methanobacteriota</taxon>
        <taxon>Stenosarchaea group</taxon>
        <taxon>Halobacteria</taxon>
        <taxon>Halobacteriales</taxon>
        <taxon>Natrialbaceae</taxon>
        <taxon>Natronosalvus</taxon>
    </lineage>
</organism>
<feature type="region of interest" description="Disordered" evidence="1">
    <location>
        <begin position="330"/>
        <end position="379"/>
    </location>
</feature>
<keyword evidence="4" id="KW-1185">Reference proteome</keyword>
<sequence length="379" mass="40748">MKLTRRGWVVLGLIGFCLLMAAEYGSRSLNAVVAPLAIVFVGALVTAYRTKRPRFQRHPVEEGYPGDRRTVELGVDVGAATTATVRDRLPEGATAVDSGNVMETTLIDGETLSYEIELEVRGKHALGPVSVTVTDIFGLVSRQFRYDQTGSVVVYPSVYDLRGGAKHDLQLLEDAIRAYDREEFDHLREYERGDSLRDIHWKSAAKRPNDELVVKEFAADGSVGSATLAGECIPGKDDEMAMAMASVATYLLRQEVSVGLTISEGTLEAETGERHHVELLRALALAGDGEVDGRTRQKADVLIQADAAGIFVIAGEHEIPFDRLRGVGTTRSKDAVTDDSATQSSTSSAGAVADGGQTSHHPEHGHDGGKTSSSEVRSA</sequence>
<comment type="caution">
    <text evidence="3">The sequence shown here is derived from an EMBL/GenBank/DDBJ whole genome shotgun (WGS) entry which is preliminary data.</text>
</comment>
<accession>A0AAP2Z649</accession>
<name>A0AAP2Z649_9EURY</name>
<keyword evidence="2" id="KW-1133">Transmembrane helix</keyword>
<reference evidence="3 4" key="1">
    <citation type="submission" date="2022-09" db="EMBL/GenBank/DDBJ databases">
        <title>Enrichment on poylsaccharides allowed isolation of novel metabolic and taxonomic groups of Haloarchaea.</title>
        <authorList>
            <person name="Sorokin D.Y."/>
            <person name="Elcheninov A.G."/>
            <person name="Khizhniak T.V."/>
            <person name="Kolganova T.V."/>
            <person name="Kublanov I.V."/>
        </authorList>
    </citation>
    <scope>NUCLEOTIDE SEQUENCE [LARGE SCALE GENOMIC DNA]</scope>
    <source>
        <strain evidence="3 4">AArc-curdl1</strain>
    </source>
</reference>
<gene>
    <name evidence="3" type="ORF">OB919_03815</name>
</gene>
<feature type="transmembrane region" description="Helical" evidence="2">
    <location>
        <begin position="31"/>
        <end position="48"/>
    </location>
</feature>